<evidence type="ECO:0000256" key="6">
    <source>
        <dbReference type="ARBA" id="ARBA00022989"/>
    </source>
</evidence>
<evidence type="ECO:0008006" key="10">
    <source>
        <dbReference type="Google" id="ProtNLM"/>
    </source>
</evidence>
<gene>
    <name evidence="9" type="ORF">S01H4_26521</name>
</gene>
<keyword evidence="5" id="KW-0573">Peptidoglycan synthesis</keyword>
<evidence type="ECO:0000256" key="3">
    <source>
        <dbReference type="ARBA" id="ARBA00022692"/>
    </source>
</evidence>
<feature type="transmembrane region" description="Helical" evidence="8">
    <location>
        <begin position="190"/>
        <end position="211"/>
    </location>
</feature>
<name>X1BND3_9ZZZZ</name>
<feature type="non-terminal residue" evidence="9">
    <location>
        <position position="245"/>
    </location>
</feature>
<dbReference type="GO" id="GO:0008360">
    <property type="term" value="P:regulation of cell shape"/>
    <property type="evidence" value="ECO:0007669"/>
    <property type="project" value="UniProtKB-KW"/>
</dbReference>
<evidence type="ECO:0000256" key="4">
    <source>
        <dbReference type="ARBA" id="ARBA00022960"/>
    </source>
</evidence>
<organism evidence="9">
    <name type="scientific">marine sediment metagenome</name>
    <dbReference type="NCBI Taxonomy" id="412755"/>
    <lineage>
        <taxon>unclassified sequences</taxon>
        <taxon>metagenomes</taxon>
        <taxon>ecological metagenomes</taxon>
    </lineage>
</organism>
<feature type="transmembrane region" description="Helical" evidence="8">
    <location>
        <begin position="94"/>
        <end position="121"/>
    </location>
</feature>
<protein>
    <recommendedName>
        <fullName evidence="10">Murein biosynthesis integral membrane protein MurJ</fullName>
    </recommendedName>
</protein>
<dbReference type="AlphaFoldDB" id="X1BND3"/>
<keyword evidence="3 8" id="KW-0812">Transmembrane</keyword>
<evidence type="ECO:0000313" key="9">
    <source>
        <dbReference type="EMBL" id="GAG85568.1"/>
    </source>
</evidence>
<dbReference type="GO" id="GO:0034204">
    <property type="term" value="P:lipid translocation"/>
    <property type="evidence" value="ECO:0007669"/>
    <property type="project" value="TreeGrafter"/>
</dbReference>
<feature type="transmembrane region" description="Helical" evidence="8">
    <location>
        <begin position="31"/>
        <end position="51"/>
    </location>
</feature>
<keyword evidence="7 8" id="KW-0472">Membrane</keyword>
<evidence type="ECO:0000256" key="7">
    <source>
        <dbReference type="ARBA" id="ARBA00023136"/>
    </source>
</evidence>
<dbReference type="GO" id="GO:0009252">
    <property type="term" value="P:peptidoglycan biosynthetic process"/>
    <property type="evidence" value="ECO:0007669"/>
    <property type="project" value="UniProtKB-KW"/>
</dbReference>
<comment type="caution">
    <text evidence="9">The sequence shown here is derived from an EMBL/GenBank/DDBJ whole genome shotgun (WGS) entry which is preliminary data.</text>
</comment>
<dbReference type="PANTHER" id="PTHR47019:SF1">
    <property type="entry name" value="LIPID II FLIPPASE MURJ"/>
    <property type="match status" value="1"/>
</dbReference>
<evidence type="ECO:0000256" key="2">
    <source>
        <dbReference type="ARBA" id="ARBA00022475"/>
    </source>
</evidence>
<reference evidence="9" key="1">
    <citation type="journal article" date="2014" name="Front. Microbiol.">
        <title>High frequency of phylogenetically diverse reductive dehalogenase-homologous genes in deep subseafloor sedimentary metagenomes.</title>
        <authorList>
            <person name="Kawai M."/>
            <person name="Futagami T."/>
            <person name="Toyoda A."/>
            <person name="Takaki Y."/>
            <person name="Nishi S."/>
            <person name="Hori S."/>
            <person name="Arai W."/>
            <person name="Tsubouchi T."/>
            <person name="Morono Y."/>
            <person name="Uchiyama I."/>
            <person name="Ito T."/>
            <person name="Fujiyama A."/>
            <person name="Inagaki F."/>
            <person name="Takami H."/>
        </authorList>
    </citation>
    <scope>NUCLEOTIDE SEQUENCE</scope>
    <source>
        <strain evidence="9">Expedition CK06-06</strain>
    </source>
</reference>
<dbReference type="InterPro" id="IPR004268">
    <property type="entry name" value="MurJ"/>
</dbReference>
<dbReference type="GO" id="GO:0005886">
    <property type="term" value="C:plasma membrane"/>
    <property type="evidence" value="ECO:0007669"/>
    <property type="project" value="UniProtKB-SubCell"/>
</dbReference>
<evidence type="ECO:0000256" key="1">
    <source>
        <dbReference type="ARBA" id="ARBA00004651"/>
    </source>
</evidence>
<proteinExistence type="predicted"/>
<dbReference type="Pfam" id="PF03023">
    <property type="entry name" value="MurJ"/>
    <property type="match status" value="1"/>
</dbReference>
<dbReference type="InterPro" id="IPR051050">
    <property type="entry name" value="Lipid_II_flippase_MurJ/MviN"/>
</dbReference>
<accession>X1BND3</accession>
<keyword evidence="4" id="KW-0133">Cell shape</keyword>
<keyword evidence="6 8" id="KW-1133">Transmembrane helix</keyword>
<comment type="subcellular location">
    <subcellularLocation>
        <location evidence="1">Cell membrane</location>
        <topology evidence="1">Multi-pass membrane protein</topology>
    </subcellularLocation>
</comment>
<dbReference type="EMBL" id="BART01012804">
    <property type="protein sequence ID" value="GAG85568.1"/>
    <property type="molecule type" value="Genomic_DNA"/>
</dbReference>
<dbReference type="PRINTS" id="PR01806">
    <property type="entry name" value="VIRFACTRMVIN"/>
</dbReference>
<evidence type="ECO:0000256" key="8">
    <source>
        <dbReference type="SAM" id="Phobius"/>
    </source>
</evidence>
<feature type="transmembrane region" description="Helical" evidence="8">
    <location>
        <begin position="133"/>
        <end position="153"/>
    </location>
</feature>
<evidence type="ECO:0000256" key="5">
    <source>
        <dbReference type="ARBA" id="ARBA00022984"/>
    </source>
</evidence>
<dbReference type="GO" id="GO:0015648">
    <property type="term" value="F:lipid-linked peptidoglycan transporter activity"/>
    <property type="evidence" value="ECO:0007669"/>
    <property type="project" value="TreeGrafter"/>
</dbReference>
<feature type="transmembrane region" description="Helical" evidence="8">
    <location>
        <begin position="165"/>
        <end position="183"/>
    </location>
</feature>
<dbReference type="PANTHER" id="PTHR47019">
    <property type="entry name" value="LIPID II FLIPPASE MURJ"/>
    <property type="match status" value="1"/>
</dbReference>
<sequence length="245" mass="26782">MSSSKSIAKSASIIGSATLLSRILGFIRDVIIARFFGTGAICDAFIMAFSIPNLLRDLVGEGATNAAVVPVLTDELTKNGKEEFWKLAHVLFNIFLVILAGVTVLGIVFAPAIVSVIAFGFKVSPEKFQQTIIFTRLLFPFIFFIGLAAYGMGVLNTLKHFTMPSLGPALLNASIIICAIILYRSIGIYGLILGVLIGGAFQFIIQIPVLIRKGFMPFRQFRFYHRKIKEILKLMGPRAIGACVY</sequence>
<keyword evidence="2" id="KW-1003">Cell membrane</keyword>